<evidence type="ECO:0000256" key="1">
    <source>
        <dbReference type="SAM" id="SignalP"/>
    </source>
</evidence>
<protein>
    <recommendedName>
        <fullName evidence="4">MSHA biogenesis protein MshK</fullName>
    </recommendedName>
</protein>
<evidence type="ECO:0008006" key="4">
    <source>
        <dbReference type="Google" id="ProtNLM"/>
    </source>
</evidence>
<dbReference type="AlphaFoldDB" id="A0AA48KS06"/>
<keyword evidence="3" id="KW-1185">Reference proteome</keyword>
<keyword evidence="1" id="KW-0732">Signal</keyword>
<evidence type="ECO:0000313" key="2">
    <source>
        <dbReference type="EMBL" id="BDX08133.1"/>
    </source>
</evidence>
<accession>A0AA48KS06</accession>
<dbReference type="EMBL" id="AP027272">
    <property type="protein sequence ID" value="BDX08133.1"/>
    <property type="molecule type" value="Genomic_DNA"/>
</dbReference>
<organism evidence="2 3">
    <name type="scientific">Planctobacterium marinum</name>
    <dbReference type="NCBI Taxonomy" id="1631968"/>
    <lineage>
        <taxon>Bacteria</taxon>
        <taxon>Pseudomonadati</taxon>
        <taxon>Pseudomonadota</taxon>
        <taxon>Gammaproteobacteria</taxon>
        <taxon>Alteromonadales</taxon>
        <taxon>Alteromonadaceae</taxon>
        <taxon>Planctobacterium</taxon>
    </lineage>
</organism>
<reference evidence="2" key="1">
    <citation type="submission" date="2023-01" db="EMBL/GenBank/DDBJ databases">
        <title>Complete genome sequence of Planctobacterium marinum strain Dej080120_11.</title>
        <authorList>
            <person name="Ueki S."/>
            <person name="Maruyama F."/>
        </authorList>
    </citation>
    <scope>NUCLEOTIDE SEQUENCE</scope>
    <source>
        <strain evidence="2">Dej080120_11</strain>
    </source>
</reference>
<sequence>MCDMRIFLIVILILLHSVSAEARQLMKDPTRPADKPVLVTDEEGNALPEEGISGGAGVGQNNQTGFPSVKLSAIVVTEPVKYAIINNEVVYEGQSWRNVLLSQVKPYSIIIKLNDLEKEITISKTDFITESNYEN</sequence>
<name>A0AA48KS06_9ALTE</name>
<gene>
    <name evidence="2" type="ORF">MACH26_36540</name>
</gene>
<dbReference type="Proteomes" id="UP001333710">
    <property type="component" value="Chromosome"/>
</dbReference>
<proteinExistence type="predicted"/>
<feature type="signal peptide" evidence="1">
    <location>
        <begin position="1"/>
        <end position="22"/>
    </location>
</feature>
<evidence type="ECO:0000313" key="3">
    <source>
        <dbReference type="Proteomes" id="UP001333710"/>
    </source>
</evidence>
<feature type="chain" id="PRO_5041269263" description="MSHA biogenesis protein MshK" evidence="1">
    <location>
        <begin position="23"/>
        <end position="135"/>
    </location>
</feature>
<dbReference type="KEGG" id="pmaw:MACH26_36540"/>